<dbReference type="GO" id="GO:0000139">
    <property type="term" value="C:Golgi membrane"/>
    <property type="evidence" value="ECO:0007669"/>
    <property type="project" value="UniProtKB-SubCell"/>
</dbReference>
<evidence type="ECO:0000256" key="3">
    <source>
        <dbReference type="ARBA" id="ARBA00009105"/>
    </source>
</evidence>
<dbReference type="Gene3D" id="3.90.550.10">
    <property type="entry name" value="Spore Coat Polysaccharide Biosynthesis Protein SpsA, Chain A"/>
    <property type="match status" value="1"/>
</dbReference>
<reference evidence="13" key="3">
    <citation type="submission" date="2015-02" db="UniProtKB">
        <authorList>
            <consortium name="EnsemblProtists"/>
        </authorList>
    </citation>
    <scope>IDENTIFICATION</scope>
    <source>
        <strain evidence="13">DAOM BR144</strain>
    </source>
</reference>
<dbReference type="Proteomes" id="UP000019132">
    <property type="component" value="Unassembled WGS sequence"/>
</dbReference>
<evidence type="ECO:0000256" key="5">
    <source>
        <dbReference type="ARBA" id="ARBA00022692"/>
    </source>
</evidence>
<dbReference type="InterPro" id="IPR022751">
    <property type="entry name" value="Alpha_mannosyltransferase"/>
</dbReference>
<proteinExistence type="inferred from homology"/>
<evidence type="ECO:0000256" key="10">
    <source>
        <dbReference type="ARBA" id="ARBA00037847"/>
    </source>
</evidence>
<evidence type="ECO:0000256" key="11">
    <source>
        <dbReference type="SAM" id="MobiDB-lite"/>
    </source>
</evidence>
<dbReference type="SUPFAM" id="SSF53448">
    <property type="entry name" value="Nucleotide-diphospho-sugar transferases"/>
    <property type="match status" value="1"/>
</dbReference>
<dbReference type="InParanoid" id="K3W9G8"/>
<comment type="similarity">
    <text evidence="3">Belongs to the MNN1/MNT family.</text>
</comment>
<accession>K3W9G8</accession>
<protein>
    <recommendedName>
        <fullName evidence="15">Nucleotide-diphospho-sugar transferase domain-containing protein</fullName>
    </recommendedName>
</protein>
<feature type="transmembrane region" description="Helical" evidence="12">
    <location>
        <begin position="82"/>
        <end position="105"/>
    </location>
</feature>
<name>K3W9G8_GLOUD</name>
<evidence type="ECO:0000256" key="12">
    <source>
        <dbReference type="SAM" id="Phobius"/>
    </source>
</evidence>
<evidence type="ECO:0000256" key="6">
    <source>
        <dbReference type="ARBA" id="ARBA00022968"/>
    </source>
</evidence>
<dbReference type="AlphaFoldDB" id="K3W9G8"/>
<dbReference type="GO" id="GO:0000026">
    <property type="term" value="F:alpha-1,2-mannosyltransferase activity"/>
    <property type="evidence" value="ECO:0007669"/>
    <property type="project" value="TreeGrafter"/>
</dbReference>
<keyword evidence="14" id="KW-1185">Reference proteome</keyword>
<keyword evidence="7 12" id="KW-1133">Transmembrane helix</keyword>
<evidence type="ECO:0000313" key="13">
    <source>
        <dbReference type="EnsemblProtists" id="PYU1_T001609"/>
    </source>
</evidence>
<reference evidence="14" key="2">
    <citation type="submission" date="2010-04" db="EMBL/GenBank/DDBJ databases">
        <authorList>
            <person name="Buell R."/>
            <person name="Hamilton J."/>
            <person name="Hostetler J."/>
        </authorList>
    </citation>
    <scope>NUCLEOTIDE SEQUENCE [LARGE SCALE GENOMIC DNA]</scope>
    <source>
        <strain evidence="14">DAOM:BR144</strain>
    </source>
</reference>
<evidence type="ECO:0000256" key="8">
    <source>
        <dbReference type="ARBA" id="ARBA00023034"/>
    </source>
</evidence>
<dbReference type="Pfam" id="PF11051">
    <property type="entry name" value="Mannosyl_trans3"/>
    <property type="match status" value="2"/>
</dbReference>
<evidence type="ECO:0000256" key="4">
    <source>
        <dbReference type="ARBA" id="ARBA00022679"/>
    </source>
</evidence>
<evidence type="ECO:0008006" key="15">
    <source>
        <dbReference type="Google" id="ProtNLM"/>
    </source>
</evidence>
<dbReference type="OMA" id="QVMINRR"/>
<keyword evidence="5 12" id="KW-0812">Transmembrane</keyword>
<dbReference type="EMBL" id="GL376626">
    <property type="status" value="NOT_ANNOTATED_CDS"/>
    <property type="molecule type" value="Genomic_DNA"/>
</dbReference>
<reference evidence="14" key="1">
    <citation type="journal article" date="2010" name="Genome Biol.">
        <title>Genome sequence of the necrotrophic plant pathogen Pythium ultimum reveals original pathogenicity mechanisms and effector repertoire.</title>
        <authorList>
            <person name="Levesque C.A."/>
            <person name="Brouwer H."/>
            <person name="Cano L."/>
            <person name="Hamilton J.P."/>
            <person name="Holt C."/>
            <person name="Huitema E."/>
            <person name="Raffaele S."/>
            <person name="Robideau G.P."/>
            <person name="Thines M."/>
            <person name="Win J."/>
            <person name="Zerillo M.M."/>
            <person name="Beakes G.W."/>
            <person name="Boore J.L."/>
            <person name="Busam D."/>
            <person name="Dumas B."/>
            <person name="Ferriera S."/>
            <person name="Fuerstenberg S.I."/>
            <person name="Gachon C.M."/>
            <person name="Gaulin E."/>
            <person name="Govers F."/>
            <person name="Grenville-Briggs L."/>
            <person name="Horner N."/>
            <person name="Hostetler J."/>
            <person name="Jiang R.H."/>
            <person name="Johnson J."/>
            <person name="Krajaejun T."/>
            <person name="Lin H."/>
            <person name="Meijer H.J."/>
            <person name="Moore B."/>
            <person name="Morris P."/>
            <person name="Phuntmart V."/>
            <person name="Puiu D."/>
            <person name="Shetty J."/>
            <person name="Stajich J.E."/>
            <person name="Tripathy S."/>
            <person name="Wawra S."/>
            <person name="van West P."/>
            <person name="Whitty B.R."/>
            <person name="Coutinho P.M."/>
            <person name="Henrissat B."/>
            <person name="Martin F."/>
            <person name="Thomas P.D."/>
            <person name="Tyler B.M."/>
            <person name="De Vries R.P."/>
            <person name="Kamoun S."/>
            <person name="Yandell M."/>
            <person name="Tisserat N."/>
            <person name="Buell C.R."/>
        </authorList>
    </citation>
    <scope>NUCLEOTIDE SEQUENCE</scope>
    <source>
        <strain evidence="14">DAOM:BR144</strain>
    </source>
</reference>
<evidence type="ECO:0000256" key="7">
    <source>
        <dbReference type="ARBA" id="ARBA00022989"/>
    </source>
</evidence>
<dbReference type="InterPro" id="IPR029044">
    <property type="entry name" value="Nucleotide-diphossugar_trans"/>
</dbReference>
<evidence type="ECO:0000256" key="2">
    <source>
        <dbReference type="ARBA" id="ARBA00004606"/>
    </source>
</evidence>
<feature type="region of interest" description="Disordered" evidence="11">
    <location>
        <begin position="1"/>
        <end position="71"/>
    </location>
</feature>
<evidence type="ECO:0000256" key="1">
    <source>
        <dbReference type="ARBA" id="ARBA00004394"/>
    </source>
</evidence>
<dbReference type="STRING" id="431595.K3W9G8"/>
<dbReference type="GO" id="GO:0046354">
    <property type="term" value="P:mannan biosynthetic process"/>
    <property type="evidence" value="ECO:0007669"/>
    <property type="project" value="TreeGrafter"/>
</dbReference>
<evidence type="ECO:0000313" key="14">
    <source>
        <dbReference type="Proteomes" id="UP000019132"/>
    </source>
</evidence>
<dbReference type="HOGENOM" id="CLU_018120_2_2_1"/>
<organism evidence="13 14">
    <name type="scientific">Globisporangium ultimum (strain ATCC 200006 / CBS 805.95 / DAOM BR144)</name>
    <name type="common">Pythium ultimum</name>
    <dbReference type="NCBI Taxonomy" id="431595"/>
    <lineage>
        <taxon>Eukaryota</taxon>
        <taxon>Sar</taxon>
        <taxon>Stramenopiles</taxon>
        <taxon>Oomycota</taxon>
        <taxon>Peronosporomycetes</taxon>
        <taxon>Pythiales</taxon>
        <taxon>Pythiaceae</taxon>
        <taxon>Globisporangium</taxon>
    </lineage>
</organism>
<dbReference type="PANTHER" id="PTHR31646:SF1">
    <property type="entry name" value="ALPHA-1,2-MANNOSYLTRANSFERASE MNN2"/>
    <property type="match status" value="1"/>
</dbReference>
<keyword evidence="9 12" id="KW-0472">Membrane</keyword>
<sequence>MPEQSPAKKGSFLPIVLGNKTHRKKAAAAYMKRGRSRSESHEKLLSSPSPSLSDAADTQASAKPAKKRSLSTSASERRTWNLLWVLFITAFLVCMVCLVMLGVMVQQNQLSNGDVDGEKPTFFGGVGKWRETQMFEKLKKLTSLFTSGEDAAVNTQRARRELIDLGEYECRAWRQTMNCTPDGLPESVNDQNCSTPISNGISGYCEVQHKKTGVIKHVMEMHCDSLRPGVHFSCDMFQSLLSYHILSTDYMHDPNFSYEKNQDQFREINHLTNTPAPVGEDGFKNESVGQLELSFERGLVYVIYEKLLLGAYVSVRSLRALGCTLPIEMWFKRSETDIDHPLLKLMVAEHGVYLREITDPNATHFYTKLHAVFYSAFDNILLLDADNFAVRDPTYLFDTKEFQDTGAIFWPDFWKPGNTIFNIHEHSFVWEFFGLDYVDMFEQESGQLLINRRKHLEALNVVMYYGFHLPRLHEELRLVWGDKDLFRFGWMKTNSEFYMIPRPPGSAGTKHTDYDLFCGVTMVQHDPSGRVIFLHRNTEKLTHLNDRLLWTHIQQYKRTSPLTEYFVRGANGGKVFPQFKRCFGKDVHYEKLFTLKPLSAFPFEHLEQSLLQYSREGAALLNVPTAFGATHDDDGIGRRGET</sequence>
<comment type="subcellular location">
    <subcellularLocation>
        <location evidence="10">Endomembrane system</location>
        <topology evidence="10">Single-pass membrane protein</topology>
    </subcellularLocation>
    <subcellularLocation>
        <location evidence="1">Golgi apparatus membrane</location>
    </subcellularLocation>
    <subcellularLocation>
        <location evidence="2">Membrane</location>
        <topology evidence="2">Single-pass type II membrane protein</topology>
    </subcellularLocation>
</comment>
<keyword evidence="8" id="KW-0333">Golgi apparatus</keyword>
<keyword evidence="6" id="KW-0735">Signal-anchor</keyword>
<dbReference type="eggNOG" id="ENOG502RCZE">
    <property type="taxonomic scope" value="Eukaryota"/>
</dbReference>
<dbReference type="EnsemblProtists" id="PYU1_T001609">
    <property type="protein sequence ID" value="PYU1_T001609"/>
    <property type="gene ID" value="PYU1_G001609"/>
</dbReference>
<dbReference type="PANTHER" id="PTHR31646">
    <property type="entry name" value="ALPHA-1,2-MANNOSYLTRANSFERASE MNN2"/>
    <property type="match status" value="1"/>
</dbReference>
<keyword evidence="4" id="KW-0808">Transferase</keyword>
<evidence type="ECO:0000256" key="9">
    <source>
        <dbReference type="ARBA" id="ARBA00023136"/>
    </source>
</evidence>
<dbReference type="VEuPathDB" id="FungiDB:PYU1_G001609"/>